<dbReference type="InterPro" id="IPR056768">
    <property type="entry name" value="THU_Piezo"/>
</dbReference>
<feature type="transmembrane region" description="Helical" evidence="8">
    <location>
        <begin position="52"/>
        <end position="77"/>
    </location>
</feature>
<feature type="domain" description="Piezo non-specific cation channel cap" evidence="9">
    <location>
        <begin position="2170"/>
        <end position="2448"/>
    </location>
</feature>
<feature type="transmembrane region" description="Helical" evidence="8">
    <location>
        <begin position="247"/>
        <end position="265"/>
    </location>
</feature>
<feature type="transmembrane region" description="Helical" evidence="8">
    <location>
        <begin position="2368"/>
        <end position="2385"/>
    </location>
</feature>
<evidence type="ECO:0000259" key="11">
    <source>
        <dbReference type="Pfam" id="PF24874"/>
    </source>
</evidence>
<dbReference type="InterPro" id="IPR056770">
    <property type="entry name" value="Piezo_THU9_anchor"/>
</dbReference>
<proteinExistence type="inferred from homology"/>
<dbReference type="Pfam" id="PF24874">
    <property type="entry name" value="Piezo_THU9_anchor"/>
    <property type="match status" value="1"/>
</dbReference>
<dbReference type="Pfam" id="PF23188">
    <property type="entry name" value="THU_Piezo1"/>
    <property type="match status" value="1"/>
</dbReference>
<feature type="transmembrane region" description="Helical" evidence="8">
    <location>
        <begin position="1906"/>
        <end position="1929"/>
    </location>
</feature>
<comment type="subcellular location">
    <subcellularLocation>
        <location evidence="1">Membrane</location>
        <topology evidence="1">Multi-pass membrane protein</topology>
    </subcellularLocation>
</comment>
<dbReference type="InterPro" id="IPR057611">
    <property type="entry name" value="PIEZO_dom"/>
</dbReference>
<feature type="transmembrane region" description="Helical" evidence="8">
    <location>
        <begin position="2007"/>
        <end position="2025"/>
    </location>
</feature>
<dbReference type="GO" id="GO:0016020">
    <property type="term" value="C:membrane"/>
    <property type="evidence" value="ECO:0007669"/>
    <property type="project" value="UniProtKB-SubCell"/>
</dbReference>
<feature type="transmembrane region" description="Helical" evidence="8">
    <location>
        <begin position="178"/>
        <end position="200"/>
    </location>
</feature>
<feature type="transmembrane region" description="Helical" evidence="8">
    <location>
        <begin position="311"/>
        <end position="333"/>
    </location>
</feature>
<feature type="transmembrane region" description="Helical" evidence="8">
    <location>
        <begin position="12"/>
        <end position="40"/>
    </location>
</feature>
<feature type="compositionally biased region" description="Polar residues" evidence="7">
    <location>
        <begin position="1405"/>
        <end position="1414"/>
    </location>
</feature>
<feature type="transmembrane region" description="Helical" evidence="8">
    <location>
        <begin position="384"/>
        <end position="401"/>
    </location>
</feature>
<feature type="transmembrane region" description="Helical" evidence="8">
    <location>
        <begin position="1035"/>
        <end position="1056"/>
    </location>
</feature>
<sequence length="2450" mass="280571">MGSFLGGFVLPLLLLTAAVINWSLISLVDLIAFLLLQYNAPKIGFRFRRRFLLLWPIIIFSLLVILSQITFLVIWAVEGNKWSIAEAWWAKLIGFTIVHTWKSPSVIYFLIVQLIAVFVALVDIYGNRFGLVPWRASCWGHFLSFIEQLGSRLRVALCLLLPAIQLVVGISHPSWISLPFFIGSCVGLVDWSLTSNFLGLFRWWRPLQLYAGFNIALLYAYQLPIVFPNMFQRIADFIGLFKVSANSEWPEICSCLSLILFYIMLSCIKCDLEEMDYIMSMGESNLTEQLLPSKHSFFIRESRSGIKHTNVLLRGAVFRTFSINFFTYGFPVYNINNVLSKSCLNLIGVVLCNYLYDFFFSDIIFLLYFYYLNLNAFGFAPIEWKEFFFCLGILVALGNLVNNSVFLCLSDEHGQPSNQNSTVEVEEETKVLIVATIAWGLRKSSRAIMLALIFLIAMKPGFFHAVYMIFFLIYLLSHNISRKTRESMILLCEAHFALLYILQIDLISNFLEKEGSLSMEILSQLGLLEYDSSWDFLEVALLACFCAIHNHGFEMLFSFSAIVQHTPSLPVGFSILKAGLNKSVLLSVYASSTTKYSHDNPSYERRIASFLSAIGQKFLSIYRSLGTYVAFITILLTVYLVRPNHISLGYILFLLVWIIGRQLVERTKRRLWFPLKAYSIMVFIFLYSLSSFSGFEMWLSSLIDLNFYLGYNSEASSLENVWESLAVLIVMQLYSYERRQSKKNSSDDSDPVECGVLGFLQRFLIWHSQKILFIALFYASLSPISAFGFVYLVGLVICSTLPKDSRVPSKSFLVYTGFLVTAEYLFQMWGEQAGMFPGQKHSDLSLFLGFSVFKPGFWGLESGLRGKVLVIAACTLQYNVFRWLKKMPSTIVNKGKWEEPCPLFVSEEDDSVDVSISNEDIKPLSDSGALSVKQEGVTSNSWPFFSPDLSQSSNPASSKVGISDGGSTRKYSFGYIWGSTKESHKWNKKRILALRKERFETQKRLLKIYLKFWMENLFTLFGLEINMIALLLASFALLNAISMLYIALLAACVLLNRRILRKLWPLLIFLFASILILEYFAIWKSTWSLNQNIPSETNIQCHDCWRSSTLSFQYCKNCWLGLIVDDPRTLTSYFLVFMLACFKLRADHLSSFSGSSTYRQMMSQRKNTFVWRDLSFETKSMWTILDYLRLYCYCHLLDLVLALILITGTLEYDILHLGYLAFALVFFRMRLQILKKKNKIFKFLRMYNFALIVLSLAYQSPFVGEFSAGKCETMDYIYGMIGFYKYDYGFRITERSALVEIIIFMLVSLQSYMFSSQEFDYVFRYLEAEQIGAIVREQEKKAAWKTAQLQHIRESEEKKRQRNLQVEKMKSEMLNLQIQLHSLNSTANIDGTSPLSEGLMRRRSTSITSNNDAGTSDKAEIKFKKQEQIIREDLVSSSELHDSPGSMNAESPSVAEFNKRLVGSPHCEITEVESDILDSAFSDLDKKEKVKGQAKENPLISAVQMIGDGVSQVQSIGNQAVNNLVNYLNIGQEDTNVKENLFAEDGIYDEMESQKTEYLYVERSSSLQSDQSSDAASLQLGRLFCHIWSQMQSNYDVVCYCCFVLVFLWNFSLLSMVYLAALFLFALCVNTSPSYIFWVIMLIYTEVYILLQYLYQILIQHCGLSFDSGLLRELGFPAHRNVSSFVVSSLPLFLVYLFTLIQSSITAKDGEWISSTDFNFSKKSALYRNEVSVNYSWSESTWGLLQLVTNMAKLIIRSFFRYWKSLTQGAESPPYFVQVSMDVQSWPEDGIQPERIESGINQLLRTVHNERCKEENPNICPFASRVHVQSIERSQENSNVSSVVFEVVYASPLTECASAEWYESLTPATDVAKEILKAQHAGFVEEIGFAYPILSVIGGGKREVDLYAYIFGADLSVFFLVAIFYQSIIKNNSEFLDVYQLEDQFPKEFVFILMIIFFLIVLDRIIYLCSFATGKVIFYLFNLILFTYSVTEYAWHMDTSQQHGGGLALRAIYLAKAISLALQAIQIRYGIPHQSTLYRQFLTSEVSRTKYLGYRLYRALPFLYELRCVLDWSCTATSLTMYDWLKLEDIHASLFLVKCDAVLNRAKHKPGERQTKMTKCCNGICLFFILICVIWAPMLMYSSGNPTNIANPVKDASVQIDIKTASGRLTLYQTTLCEKIPWDKLNDDIDLDPQSFWDTYNENDIQLICCQADASILWLVPSVVQTRFIQSLDWDTDMDIIFTWVLTRDRPKGKEVVIYERAIDPVDLPKRSDVQKVLNGSMNSFRIYNVYPRYFRVTGSGDVRPLEQEDISVNADLVKNRANYEWWSFNDVNSSGVTGCGGLTGPMAIIISEEVPPQGIIGDTLSKFSIWGLYITFVLAVGRFIRLQCSDLRMRIPYENLPSCDRLIAICEDIYAARAEGVLGVEEVLYWTLVKIYRSPHMLLEYTKID</sequence>
<dbReference type="GO" id="GO:0005261">
    <property type="term" value="F:monoatomic cation channel activity"/>
    <property type="evidence" value="ECO:0007669"/>
    <property type="project" value="TreeGrafter"/>
</dbReference>
<comment type="similarity">
    <text evidence="2">Belongs to the PIEZO (TC 1.A.75) family.</text>
</comment>
<dbReference type="Pfam" id="PF25288">
    <property type="entry name" value="PIEZO"/>
    <property type="match status" value="1"/>
</dbReference>
<evidence type="ECO:0000259" key="9">
    <source>
        <dbReference type="Pfam" id="PF12166"/>
    </source>
</evidence>
<feature type="transmembrane region" description="Helical" evidence="8">
    <location>
        <begin position="647"/>
        <end position="664"/>
    </location>
</feature>
<dbReference type="GO" id="GO:0042391">
    <property type="term" value="P:regulation of membrane potential"/>
    <property type="evidence" value="ECO:0007669"/>
    <property type="project" value="TreeGrafter"/>
</dbReference>
<reference evidence="13 14" key="1">
    <citation type="submission" date="2024-01" db="EMBL/GenBank/DDBJ databases">
        <title>A telomere-to-telomere, gap-free genome of sweet tea (Lithocarpus litseifolius).</title>
        <authorList>
            <person name="Zhou J."/>
        </authorList>
    </citation>
    <scope>NUCLEOTIDE SEQUENCE [LARGE SCALE GENOMIC DNA]</scope>
    <source>
        <strain evidence="13">Zhou-2022a</strain>
        <tissue evidence="13">Leaf</tissue>
    </source>
</reference>
<dbReference type="GO" id="GO:0071260">
    <property type="term" value="P:cellular response to mechanical stimulus"/>
    <property type="evidence" value="ECO:0007669"/>
    <property type="project" value="TreeGrafter"/>
</dbReference>
<evidence type="ECO:0000313" key="14">
    <source>
        <dbReference type="Proteomes" id="UP001459277"/>
    </source>
</evidence>
<feature type="transmembrane region" description="Helical" evidence="8">
    <location>
        <begin position="771"/>
        <end position="792"/>
    </location>
</feature>
<keyword evidence="3 8" id="KW-0812">Transmembrane</keyword>
<evidence type="ECO:0000256" key="1">
    <source>
        <dbReference type="ARBA" id="ARBA00004141"/>
    </source>
</evidence>
<evidence type="ECO:0000256" key="4">
    <source>
        <dbReference type="ARBA" id="ARBA00022989"/>
    </source>
</evidence>
<feature type="transmembrane region" description="Helical" evidence="8">
    <location>
        <begin position="1976"/>
        <end position="1995"/>
    </location>
</feature>
<gene>
    <name evidence="13" type="ORF">SO802_033630</name>
</gene>
<feature type="transmembrane region" description="Helical" evidence="8">
    <location>
        <begin position="353"/>
        <end position="372"/>
    </location>
</feature>
<evidence type="ECO:0000256" key="8">
    <source>
        <dbReference type="SAM" id="Phobius"/>
    </source>
</evidence>
<feature type="transmembrane region" description="Helical" evidence="8">
    <location>
        <begin position="621"/>
        <end position="641"/>
    </location>
</feature>
<name>A0AAW2BJ04_9ROSI</name>
<feature type="transmembrane region" description="Helical" evidence="8">
    <location>
        <begin position="812"/>
        <end position="830"/>
    </location>
</feature>
<dbReference type="InterPro" id="IPR027272">
    <property type="entry name" value="Piezo"/>
</dbReference>
<feature type="transmembrane region" description="Helical" evidence="8">
    <location>
        <begin position="2120"/>
        <end position="2141"/>
    </location>
</feature>
<feature type="transmembrane region" description="Helical" evidence="8">
    <location>
        <begin position="448"/>
        <end position="476"/>
    </location>
</feature>
<feature type="coiled-coil region" evidence="6">
    <location>
        <begin position="1352"/>
        <end position="1386"/>
    </location>
</feature>
<feature type="transmembrane region" description="Helical" evidence="8">
    <location>
        <begin position="106"/>
        <end position="125"/>
    </location>
</feature>
<dbReference type="GO" id="GO:0008381">
    <property type="term" value="F:mechanosensitive monoatomic ion channel activity"/>
    <property type="evidence" value="ECO:0007669"/>
    <property type="project" value="InterPro"/>
</dbReference>
<evidence type="ECO:0000256" key="5">
    <source>
        <dbReference type="ARBA" id="ARBA00023136"/>
    </source>
</evidence>
<dbReference type="PANTHER" id="PTHR13167">
    <property type="entry name" value="PIEZO-TYPE MECHANOSENSITIVE ION CHANNEL COMPONENT"/>
    <property type="match status" value="1"/>
</dbReference>
<feature type="transmembrane region" description="Helical" evidence="8">
    <location>
        <begin position="1597"/>
        <end position="1623"/>
    </location>
</feature>
<feature type="transmembrane region" description="Helical" evidence="8">
    <location>
        <begin position="207"/>
        <end position="227"/>
    </location>
</feature>
<keyword evidence="4 8" id="KW-1133">Transmembrane helix</keyword>
<evidence type="ECO:0000256" key="6">
    <source>
        <dbReference type="SAM" id="Coils"/>
    </source>
</evidence>
<evidence type="ECO:0000259" key="12">
    <source>
        <dbReference type="Pfam" id="PF25288"/>
    </source>
</evidence>
<dbReference type="Pfam" id="PF12166">
    <property type="entry name" value="Piezo_cap"/>
    <property type="match status" value="1"/>
</dbReference>
<feature type="transmembrane region" description="Helical" evidence="8">
    <location>
        <begin position="1635"/>
        <end position="1655"/>
    </location>
</feature>
<evidence type="ECO:0000313" key="13">
    <source>
        <dbReference type="EMBL" id="KAK9984105.1"/>
    </source>
</evidence>
<feature type="transmembrane region" description="Helical" evidence="8">
    <location>
        <begin position="1949"/>
        <end position="1969"/>
    </location>
</feature>
<feature type="domain" description="Piezo-type mechanosensitive ion channel homolog" evidence="12">
    <location>
        <begin position="433"/>
        <end position="562"/>
    </location>
</feature>
<dbReference type="InterPro" id="IPR031334">
    <property type="entry name" value="Piezo_cap_dom"/>
</dbReference>
<accession>A0AAW2BJ04</accession>
<feature type="transmembrane region" description="Helical" evidence="8">
    <location>
        <begin position="1063"/>
        <end position="1082"/>
    </location>
</feature>
<feature type="transmembrane region" description="Helical" evidence="8">
    <location>
        <begin position="153"/>
        <end position="172"/>
    </location>
</feature>
<organism evidence="13 14">
    <name type="scientific">Lithocarpus litseifolius</name>
    <dbReference type="NCBI Taxonomy" id="425828"/>
    <lineage>
        <taxon>Eukaryota</taxon>
        <taxon>Viridiplantae</taxon>
        <taxon>Streptophyta</taxon>
        <taxon>Embryophyta</taxon>
        <taxon>Tracheophyta</taxon>
        <taxon>Spermatophyta</taxon>
        <taxon>Magnoliopsida</taxon>
        <taxon>eudicotyledons</taxon>
        <taxon>Gunneridae</taxon>
        <taxon>Pentapetalae</taxon>
        <taxon>rosids</taxon>
        <taxon>fabids</taxon>
        <taxon>Fagales</taxon>
        <taxon>Fagaceae</taxon>
        <taxon>Lithocarpus</taxon>
    </lineage>
</organism>
<dbReference type="Proteomes" id="UP001459277">
    <property type="component" value="Unassembled WGS sequence"/>
</dbReference>
<feature type="domain" description="Piezo transmembrane helical unit" evidence="10">
    <location>
        <begin position="1593"/>
        <end position="1695"/>
    </location>
</feature>
<keyword evidence="5 8" id="KW-0472">Membrane</keyword>
<evidence type="ECO:0000256" key="3">
    <source>
        <dbReference type="ARBA" id="ARBA00022692"/>
    </source>
</evidence>
<keyword evidence="14" id="KW-1185">Reference proteome</keyword>
<feature type="transmembrane region" description="Helical" evidence="8">
    <location>
        <begin position="676"/>
        <end position="700"/>
    </location>
</feature>
<dbReference type="GO" id="GO:0050982">
    <property type="term" value="P:detection of mechanical stimulus"/>
    <property type="evidence" value="ECO:0007669"/>
    <property type="project" value="TreeGrafter"/>
</dbReference>
<feature type="domain" description="Piezo THU9 and anchor" evidence="11">
    <location>
        <begin position="1904"/>
        <end position="2142"/>
    </location>
</feature>
<keyword evidence="6" id="KW-0175">Coiled coil</keyword>
<dbReference type="PANTHER" id="PTHR13167:SF25">
    <property type="entry name" value="PIEZO-TYPE MECHANOSENSITIVE ION CHANNEL COMPONENT"/>
    <property type="match status" value="1"/>
</dbReference>
<protein>
    <recommendedName>
        <fullName evidence="15">Piezo non-specific cation channel R-Ras-binding domain-containing protein</fullName>
    </recommendedName>
</protein>
<feature type="transmembrane region" description="Helical" evidence="8">
    <location>
        <begin position="1682"/>
        <end position="1701"/>
    </location>
</feature>
<dbReference type="EMBL" id="JAZDWU010000012">
    <property type="protein sequence ID" value="KAK9984105.1"/>
    <property type="molecule type" value="Genomic_DNA"/>
</dbReference>
<feature type="transmembrane region" description="Helical" evidence="8">
    <location>
        <begin position="1214"/>
        <end position="1231"/>
    </location>
</feature>
<feature type="region of interest" description="Disordered" evidence="7">
    <location>
        <begin position="1389"/>
        <end position="1420"/>
    </location>
</feature>
<evidence type="ECO:0000259" key="10">
    <source>
        <dbReference type="Pfam" id="PF23188"/>
    </source>
</evidence>
<feature type="transmembrane region" description="Helical" evidence="8">
    <location>
        <begin position="1243"/>
        <end position="1260"/>
    </location>
</feature>
<comment type="caution">
    <text evidence="13">The sequence shown here is derived from an EMBL/GenBank/DDBJ whole genome shotgun (WGS) entry which is preliminary data.</text>
</comment>
<evidence type="ECO:0008006" key="15">
    <source>
        <dbReference type="Google" id="ProtNLM"/>
    </source>
</evidence>
<evidence type="ECO:0000256" key="7">
    <source>
        <dbReference type="SAM" id="MobiDB-lite"/>
    </source>
</evidence>
<evidence type="ECO:0000256" key="2">
    <source>
        <dbReference type="ARBA" id="ARBA00007821"/>
    </source>
</evidence>